<feature type="coiled-coil region" evidence="3">
    <location>
        <begin position="112"/>
        <end position="141"/>
    </location>
</feature>
<dbReference type="OrthoDB" id="9800613at2"/>
<sequence length="400" mass="43333">MNVHEMFLSSGLARRLMVTAMAVGLVLLAGCDSQADNAQQAPPPPQVSVADVVVESVRFWDEFTGRIEAVETVELRPRVTGYIDSIHYTEGQSVEAGEVLFVIDQRPYQAALALAEADLERARARAELARSEAARAETLAQTRAISREELDQRRAAAAQSNAEVLAARAALDTASLNMAFTEVRAPISGRTGRALVTVGNLVSEATPLTSIVSLDQVHVYFYSDERAYLNYDAMARSGERASSRDERTPVRVGLASDESYPYQGEVDFVDNRLDAAAGTILMRAVLDNSEGRFAPGMFARVQLLGSGSQQAILIDDKAVLTDQDRKYVYVVDDEGIAQRRDVQLGRMAEGLRVVASGLESGDRVVVRGTQRIFFPGMEVAAESVDMRGPTAGGTELAATR</sequence>
<dbReference type="Pfam" id="PF25917">
    <property type="entry name" value="BSH_RND"/>
    <property type="match status" value="1"/>
</dbReference>
<dbReference type="PANTHER" id="PTHR30158">
    <property type="entry name" value="ACRA/E-RELATED COMPONENT OF DRUG EFFLUX TRANSPORTER"/>
    <property type="match status" value="1"/>
</dbReference>
<dbReference type="Gene3D" id="2.40.420.20">
    <property type="match status" value="1"/>
</dbReference>
<dbReference type="FunFam" id="2.40.420.20:FF:000001">
    <property type="entry name" value="Efflux RND transporter periplasmic adaptor subunit"/>
    <property type="match status" value="1"/>
</dbReference>
<dbReference type="Pfam" id="PF25944">
    <property type="entry name" value="Beta-barrel_RND"/>
    <property type="match status" value="1"/>
</dbReference>
<dbReference type="InterPro" id="IPR006143">
    <property type="entry name" value="RND_pump_MFP"/>
</dbReference>
<evidence type="ECO:0000259" key="5">
    <source>
        <dbReference type="Pfam" id="PF25876"/>
    </source>
</evidence>
<dbReference type="GO" id="GO:0005886">
    <property type="term" value="C:plasma membrane"/>
    <property type="evidence" value="ECO:0007669"/>
    <property type="project" value="UniProtKB-SubCell"/>
</dbReference>
<accession>A0A2A2ESC4</accession>
<evidence type="ECO:0000256" key="3">
    <source>
        <dbReference type="SAM" id="Coils"/>
    </source>
</evidence>
<feature type="signal peptide" evidence="4">
    <location>
        <begin position="1"/>
        <end position="35"/>
    </location>
</feature>
<proteinExistence type="inferred from homology"/>
<evidence type="ECO:0000313" key="9">
    <source>
        <dbReference type="EMBL" id="PAU75460.1"/>
    </source>
</evidence>
<dbReference type="GO" id="GO:0022857">
    <property type="term" value="F:transmembrane transporter activity"/>
    <property type="evidence" value="ECO:0007669"/>
    <property type="project" value="InterPro"/>
</dbReference>
<dbReference type="Pfam" id="PF25876">
    <property type="entry name" value="HH_MFP_RND"/>
    <property type="match status" value="1"/>
</dbReference>
<keyword evidence="4" id="KW-0732">Signal</keyword>
<protein>
    <submittedName>
        <fullName evidence="9">Efflux transporter periplasmic adaptor subunit</fullName>
    </submittedName>
</protein>
<organism evidence="9 10">
    <name type="scientific">Halomonas salipaludis</name>
    <dbReference type="NCBI Taxonomy" id="2032625"/>
    <lineage>
        <taxon>Bacteria</taxon>
        <taxon>Pseudomonadati</taxon>
        <taxon>Pseudomonadota</taxon>
        <taxon>Gammaproteobacteria</taxon>
        <taxon>Oceanospirillales</taxon>
        <taxon>Halomonadaceae</taxon>
        <taxon>Halomonas</taxon>
    </lineage>
</organism>
<feature type="domain" description="Multidrug resistance protein MdtA-like alpha-helical hairpin" evidence="5">
    <location>
        <begin position="112"/>
        <end position="181"/>
    </location>
</feature>
<comment type="subcellular location">
    <subcellularLocation>
        <location evidence="1">Cell inner membrane</location>
        <topology evidence="1">Lipid-anchor</topology>
    </subcellularLocation>
</comment>
<dbReference type="SUPFAM" id="SSF111369">
    <property type="entry name" value="HlyD-like secretion proteins"/>
    <property type="match status" value="1"/>
</dbReference>
<dbReference type="Gene3D" id="2.40.30.170">
    <property type="match status" value="1"/>
</dbReference>
<dbReference type="Gene3D" id="1.10.287.470">
    <property type="entry name" value="Helix hairpin bin"/>
    <property type="match status" value="1"/>
</dbReference>
<dbReference type="Gene3D" id="2.40.50.100">
    <property type="match status" value="1"/>
</dbReference>
<comment type="similarity">
    <text evidence="2">Belongs to the membrane fusion protein (MFP) (TC 8.A.1) family.</text>
</comment>
<dbReference type="NCBIfam" id="TIGR01730">
    <property type="entry name" value="RND_mfp"/>
    <property type="match status" value="1"/>
</dbReference>
<evidence type="ECO:0000259" key="6">
    <source>
        <dbReference type="Pfam" id="PF25917"/>
    </source>
</evidence>
<keyword evidence="3" id="KW-0175">Coiled coil</keyword>
<gene>
    <name evidence="9" type="ORF">CK498_16130</name>
</gene>
<evidence type="ECO:0000256" key="2">
    <source>
        <dbReference type="ARBA" id="ARBA00009477"/>
    </source>
</evidence>
<dbReference type="PANTHER" id="PTHR30158:SF26">
    <property type="entry name" value="RESISTANCE-NODULATION-CELL DIVISION (RND) MULTIDRUG EFFLUX MEMBRANE FUSION PROTEIN MEXE"/>
    <property type="match status" value="1"/>
</dbReference>
<feature type="domain" description="YknX-like C-terminal permuted SH3-like" evidence="8">
    <location>
        <begin position="316"/>
        <end position="379"/>
    </location>
</feature>
<dbReference type="Proteomes" id="UP000217771">
    <property type="component" value="Unassembled WGS sequence"/>
</dbReference>
<evidence type="ECO:0000256" key="4">
    <source>
        <dbReference type="SAM" id="SignalP"/>
    </source>
</evidence>
<dbReference type="InterPro" id="IPR058625">
    <property type="entry name" value="MdtA-like_BSH"/>
</dbReference>
<dbReference type="InterPro" id="IPR058624">
    <property type="entry name" value="MdtA-like_HH"/>
</dbReference>
<evidence type="ECO:0000259" key="7">
    <source>
        <dbReference type="Pfam" id="PF25944"/>
    </source>
</evidence>
<dbReference type="InterPro" id="IPR058626">
    <property type="entry name" value="MdtA-like_b-barrel"/>
</dbReference>
<evidence type="ECO:0000259" key="8">
    <source>
        <dbReference type="Pfam" id="PF25989"/>
    </source>
</evidence>
<feature type="domain" description="Multidrug resistance protein MdtA-like beta-barrel" evidence="7">
    <location>
        <begin position="247"/>
        <end position="303"/>
    </location>
</feature>
<keyword evidence="10" id="KW-1185">Reference proteome</keyword>
<feature type="chain" id="PRO_5012561853" evidence="4">
    <location>
        <begin position="36"/>
        <end position="400"/>
    </location>
</feature>
<evidence type="ECO:0000313" key="10">
    <source>
        <dbReference type="Proteomes" id="UP000217771"/>
    </source>
</evidence>
<dbReference type="AlphaFoldDB" id="A0A2A2ESC4"/>
<dbReference type="GO" id="GO:0046677">
    <property type="term" value="P:response to antibiotic"/>
    <property type="evidence" value="ECO:0007669"/>
    <property type="project" value="TreeGrafter"/>
</dbReference>
<comment type="caution">
    <text evidence="9">The sequence shown here is derived from an EMBL/GenBank/DDBJ whole genome shotgun (WGS) entry which is preliminary data.</text>
</comment>
<feature type="domain" description="Multidrug resistance protein MdtA-like barrel-sandwich hybrid" evidence="6">
    <location>
        <begin position="71"/>
        <end position="212"/>
    </location>
</feature>
<dbReference type="EMBL" id="NSKB01000006">
    <property type="protein sequence ID" value="PAU75460.1"/>
    <property type="molecule type" value="Genomic_DNA"/>
</dbReference>
<reference evidence="9 10" key="1">
    <citation type="submission" date="2017-08" db="EMBL/GenBank/DDBJ databases">
        <title>Halomonas alkalisoli sp. nov., isolated from saline alkaline soil.</title>
        <authorList>
            <person name="Wang D."/>
            <person name="Zhang G."/>
        </authorList>
    </citation>
    <scope>NUCLEOTIDE SEQUENCE [LARGE SCALE GENOMIC DNA]</scope>
    <source>
        <strain evidence="9 10">WRN001</strain>
    </source>
</reference>
<evidence type="ECO:0000256" key="1">
    <source>
        <dbReference type="ARBA" id="ARBA00004519"/>
    </source>
</evidence>
<dbReference type="Pfam" id="PF25989">
    <property type="entry name" value="YknX_C"/>
    <property type="match status" value="1"/>
</dbReference>
<dbReference type="InterPro" id="IPR058637">
    <property type="entry name" value="YknX-like_C"/>
</dbReference>
<name>A0A2A2ESC4_9GAMM</name>